<sequence>MPALIPVHNTLGAFFIGTILSSIIYGITWLQVYSYYNDHSSRDRWPLKSFVAFLMLVDSANVAFIIQTNYHINVTNFGDYQSLPFVPWSLPAITLSSYILEVSVELFYAYRIYRLSRGSPYLPAAIVRISNIFGAGTHSYGQSVVSLTSFAIGIFYCAKVLEHIHELGNRFQGLSMATFGCKVLCDVLITFGMVHALLGNRTQVRRTNNVLNLLAIYAINCGALNLVFAISCVALLAKYRTVGLYVPSFFITMRLYFCGFMSILNSRDNLREMLDGPEGVVMFSQFKARTGTNGVQVTTEISTNVATPKSLPPVSSGTSISDIDIAFNRVKYPVPLPGVIDGISGKIYRNY</sequence>
<feature type="transmembrane region" description="Helical" evidence="1">
    <location>
        <begin position="176"/>
        <end position="198"/>
    </location>
</feature>
<keyword evidence="1" id="KW-1133">Transmembrane helix</keyword>
<feature type="transmembrane region" description="Helical" evidence="1">
    <location>
        <begin position="242"/>
        <end position="264"/>
    </location>
</feature>
<dbReference type="InterPro" id="IPR045339">
    <property type="entry name" value="DUF6534"/>
</dbReference>
<feature type="domain" description="DUF6534" evidence="2">
    <location>
        <begin position="183"/>
        <end position="268"/>
    </location>
</feature>
<feature type="transmembrane region" description="Helical" evidence="1">
    <location>
        <begin position="12"/>
        <end position="33"/>
    </location>
</feature>
<dbReference type="PANTHER" id="PTHR40465">
    <property type="entry name" value="CHROMOSOME 1, WHOLE GENOME SHOTGUN SEQUENCE"/>
    <property type="match status" value="1"/>
</dbReference>
<dbReference type="Pfam" id="PF20152">
    <property type="entry name" value="DUF6534"/>
    <property type="match status" value="1"/>
</dbReference>
<dbReference type="EMBL" id="JAKELL010000114">
    <property type="protein sequence ID" value="KAH8981549.1"/>
    <property type="molecule type" value="Genomic_DNA"/>
</dbReference>
<name>A0AAD4L8F6_9AGAM</name>
<organism evidence="3 4">
    <name type="scientific">Lactarius akahatsu</name>
    <dbReference type="NCBI Taxonomy" id="416441"/>
    <lineage>
        <taxon>Eukaryota</taxon>
        <taxon>Fungi</taxon>
        <taxon>Dikarya</taxon>
        <taxon>Basidiomycota</taxon>
        <taxon>Agaricomycotina</taxon>
        <taxon>Agaricomycetes</taxon>
        <taxon>Russulales</taxon>
        <taxon>Russulaceae</taxon>
        <taxon>Lactarius</taxon>
    </lineage>
</organism>
<comment type="caution">
    <text evidence="3">The sequence shown here is derived from an EMBL/GenBank/DDBJ whole genome shotgun (WGS) entry which is preliminary data.</text>
</comment>
<gene>
    <name evidence="3" type="ORF">EDB92DRAFT_2118106</name>
</gene>
<keyword evidence="1" id="KW-0472">Membrane</keyword>
<protein>
    <recommendedName>
        <fullName evidence="2">DUF6534 domain-containing protein</fullName>
    </recommendedName>
</protein>
<feature type="transmembrane region" description="Helical" evidence="1">
    <location>
        <begin position="210"/>
        <end position="236"/>
    </location>
</feature>
<evidence type="ECO:0000259" key="2">
    <source>
        <dbReference type="Pfam" id="PF20152"/>
    </source>
</evidence>
<keyword evidence="1" id="KW-0812">Transmembrane</keyword>
<evidence type="ECO:0000313" key="4">
    <source>
        <dbReference type="Proteomes" id="UP001201163"/>
    </source>
</evidence>
<dbReference type="Proteomes" id="UP001201163">
    <property type="component" value="Unassembled WGS sequence"/>
</dbReference>
<feature type="transmembrane region" description="Helical" evidence="1">
    <location>
        <begin position="45"/>
        <end position="66"/>
    </location>
</feature>
<dbReference type="PANTHER" id="PTHR40465:SF1">
    <property type="entry name" value="DUF6534 DOMAIN-CONTAINING PROTEIN"/>
    <property type="match status" value="1"/>
</dbReference>
<evidence type="ECO:0000313" key="3">
    <source>
        <dbReference type="EMBL" id="KAH8981549.1"/>
    </source>
</evidence>
<feature type="transmembrane region" description="Helical" evidence="1">
    <location>
        <begin position="86"/>
        <end position="110"/>
    </location>
</feature>
<accession>A0AAD4L8F6</accession>
<dbReference type="AlphaFoldDB" id="A0AAD4L8F6"/>
<keyword evidence="4" id="KW-1185">Reference proteome</keyword>
<reference evidence="3" key="1">
    <citation type="submission" date="2022-01" db="EMBL/GenBank/DDBJ databases">
        <title>Comparative genomics reveals a dynamic genome evolution in the ectomycorrhizal milk-cap (Lactarius) mushrooms.</title>
        <authorList>
            <consortium name="DOE Joint Genome Institute"/>
            <person name="Lebreton A."/>
            <person name="Tang N."/>
            <person name="Kuo A."/>
            <person name="LaButti K."/>
            <person name="Drula E."/>
            <person name="Barry K."/>
            <person name="Clum A."/>
            <person name="Lipzen A."/>
            <person name="Mousain D."/>
            <person name="Ng V."/>
            <person name="Wang R."/>
            <person name="Wang X."/>
            <person name="Dai Y."/>
            <person name="Henrissat B."/>
            <person name="Grigoriev I.V."/>
            <person name="Guerin-Laguette A."/>
            <person name="Yu F."/>
            <person name="Martin F.M."/>
        </authorList>
    </citation>
    <scope>NUCLEOTIDE SEQUENCE</scope>
    <source>
        <strain evidence="3">QP</strain>
    </source>
</reference>
<proteinExistence type="predicted"/>
<evidence type="ECO:0000256" key="1">
    <source>
        <dbReference type="SAM" id="Phobius"/>
    </source>
</evidence>